<dbReference type="Proteomes" id="UP000192328">
    <property type="component" value="Unassembled WGS sequence"/>
</dbReference>
<name>A0AC61PMF1_9FIRM</name>
<keyword evidence="2" id="KW-1185">Reference proteome</keyword>
<gene>
    <name evidence="1" type="ORF">SAMN06297397_1966</name>
</gene>
<evidence type="ECO:0000313" key="2">
    <source>
        <dbReference type="Proteomes" id="UP000192328"/>
    </source>
</evidence>
<protein>
    <submittedName>
        <fullName evidence="1">Peptidoglycan/xylan/chitin deacetylase, PgdA/CDA1 family</fullName>
    </submittedName>
</protein>
<sequence>MTRLKKAGILLLILLICFMNMPVSGAESLRDCHRVTNKASVTTQKNKSQVKLWHVETAHPAVTEEINGIAQAWADELSPDLPKAGNNGKKNSRLDVEIRYSRTGLTWLSFLVQARTTYHQKLTAQQFTTRTYNMETGDRILLTDIFEDDDETWNMLGETVRQALTDYWPDVEPDAEALNKLCTREALEQADFTLHGMSLVLHYPAQTLYPDQYTLMDVTFFYPDIRDRMTEEGKTETDNLSYYRTCALTFDDGPSAKNTPGVLDALMETGARGTFFVVGNRIKENRWLVQREHDNGNAIGAHNWHHGNVTKSSGSALRAMPQKVNTAMIKSIGIPVRYDRVPGGRYPRMIEVKVGWAYIQWSLDTYDWRGISTAAVMRKVKNKLRDGDIILCHDIKNNTAESTRQIARYLEEEGYMLLTIDELFAKDGVKLEPNKVYYHCEQGDTSIRKD</sequence>
<dbReference type="EMBL" id="FWXZ01000003">
    <property type="protein sequence ID" value="SMC67754.1"/>
    <property type="molecule type" value="Genomic_DNA"/>
</dbReference>
<evidence type="ECO:0000313" key="1">
    <source>
        <dbReference type="EMBL" id="SMC67754.1"/>
    </source>
</evidence>
<comment type="caution">
    <text evidence="1">The sequence shown here is derived from an EMBL/GenBank/DDBJ whole genome shotgun (WGS) entry which is preliminary data.</text>
</comment>
<proteinExistence type="predicted"/>
<reference evidence="1" key="1">
    <citation type="submission" date="2017-04" db="EMBL/GenBank/DDBJ databases">
        <authorList>
            <person name="Varghese N."/>
            <person name="Submissions S."/>
        </authorList>
    </citation>
    <scope>NUCLEOTIDE SEQUENCE</scope>
    <source>
        <strain evidence="1">WTE2008</strain>
    </source>
</reference>
<organism evidence="1 2">
    <name type="scientific">Aristaeella lactis</name>
    <dbReference type="NCBI Taxonomy" id="3046383"/>
    <lineage>
        <taxon>Bacteria</taxon>
        <taxon>Bacillati</taxon>
        <taxon>Bacillota</taxon>
        <taxon>Clostridia</taxon>
        <taxon>Eubacteriales</taxon>
        <taxon>Aristaeellaceae</taxon>
        <taxon>Aristaeella</taxon>
    </lineage>
</organism>
<accession>A0AC61PMF1</accession>